<reference evidence="5" key="1">
    <citation type="journal article" date="2023" name="Commun. Biol.">
        <title>Genome analysis of Parmales, the sister group of diatoms, reveals the evolutionary specialization of diatoms from phago-mixotrophs to photoautotrophs.</title>
        <authorList>
            <person name="Ban H."/>
            <person name="Sato S."/>
            <person name="Yoshikawa S."/>
            <person name="Yamada K."/>
            <person name="Nakamura Y."/>
            <person name="Ichinomiya M."/>
            <person name="Sato N."/>
            <person name="Blanc-Mathieu R."/>
            <person name="Endo H."/>
            <person name="Kuwata A."/>
            <person name="Ogata H."/>
        </authorList>
    </citation>
    <scope>NUCLEOTIDE SEQUENCE [LARGE SCALE GENOMIC DNA]</scope>
</reference>
<feature type="domain" description="Glycosyl transferase 64" evidence="3">
    <location>
        <begin position="376"/>
        <end position="547"/>
    </location>
</feature>
<dbReference type="Pfam" id="PF09258">
    <property type="entry name" value="Glyco_transf_64"/>
    <property type="match status" value="1"/>
</dbReference>
<dbReference type="GO" id="GO:0016020">
    <property type="term" value="C:membrane"/>
    <property type="evidence" value="ECO:0007669"/>
    <property type="project" value="InterPro"/>
</dbReference>
<dbReference type="Proteomes" id="UP001165065">
    <property type="component" value="Unassembled WGS sequence"/>
</dbReference>
<dbReference type="PANTHER" id="PTHR33604:SF3">
    <property type="entry name" value="OSJNBA0004B13.7 PROTEIN"/>
    <property type="match status" value="1"/>
</dbReference>
<dbReference type="PANTHER" id="PTHR33604">
    <property type="entry name" value="OSJNBA0004B13.7 PROTEIN"/>
    <property type="match status" value="1"/>
</dbReference>
<dbReference type="EMBL" id="BRYA01000310">
    <property type="protein sequence ID" value="GMI46747.1"/>
    <property type="molecule type" value="Genomic_DNA"/>
</dbReference>
<keyword evidence="1" id="KW-0808">Transferase</keyword>
<keyword evidence="2" id="KW-1015">Disulfide bond</keyword>
<accession>A0A9W7GJC3</accession>
<evidence type="ECO:0000256" key="1">
    <source>
        <dbReference type="ARBA" id="ARBA00022679"/>
    </source>
</evidence>
<organism evidence="4 5">
    <name type="scientific">Triparma columacea</name>
    <dbReference type="NCBI Taxonomy" id="722753"/>
    <lineage>
        <taxon>Eukaryota</taxon>
        <taxon>Sar</taxon>
        <taxon>Stramenopiles</taxon>
        <taxon>Ochrophyta</taxon>
        <taxon>Bolidophyceae</taxon>
        <taxon>Parmales</taxon>
        <taxon>Triparmaceae</taxon>
        <taxon>Triparma</taxon>
    </lineage>
</organism>
<dbReference type="AlphaFoldDB" id="A0A9W7GJC3"/>
<dbReference type="SUPFAM" id="SSF53448">
    <property type="entry name" value="Nucleotide-diphospho-sugar transferases"/>
    <property type="match status" value="1"/>
</dbReference>
<evidence type="ECO:0000259" key="3">
    <source>
        <dbReference type="Pfam" id="PF09258"/>
    </source>
</evidence>
<dbReference type="OrthoDB" id="2020070at2759"/>
<protein>
    <recommendedName>
        <fullName evidence="3">Glycosyl transferase 64 domain-containing protein</fullName>
    </recommendedName>
</protein>
<dbReference type="GO" id="GO:0016757">
    <property type="term" value="F:glycosyltransferase activity"/>
    <property type="evidence" value="ECO:0007669"/>
    <property type="project" value="InterPro"/>
</dbReference>
<keyword evidence="5" id="KW-1185">Reference proteome</keyword>
<proteinExistence type="predicted"/>
<name>A0A9W7GJC3_9STRA</name>
<dbReference type="InterPro" id="IPR029044">
    <property type="entry name" value="Nucleotide-diphossugar_trans"/>
</dbReference>
<evidence type="ECO:0000313" key="4">
    <source>
        <dbReference type="EMBL" id="GMI46747.1"/>
    </source>
</evidence>
<dbReference type="Gene3D" id="3.90.550.10">
    <property type="entry name" value="Spore Coat Polysaccharide Biosynthesis Protein SpsA, Chain A"/>
    <property type="match status" value="2"/>
</dbReference>
<comment type="caution">
    <text evidence="4">The sequence shown here is derived from an EMBL/GenBank/DDBJ whole genome shotgun (WGS) entry which is preliminary data.</text>
</comment>
<gene>
    <name evidence="4" type="ORF">TrCOL_g1693</name>
</gene>
<evidence type="ECO:0000256" key="2">
    <source>
        <dbReference type="ARBA" id="ARBA00023157"/>
    </source>
</evidence>
<evidence type="ECO:0000313" key="5">
    <source>
        <dbReference type="Proteomes" id="UP001165065"/>
    </source>
</evidence>
<sequence length="637" mass="72595">MRFKNRLVTLPRTSGRKFTISVITAASTEDRFQSLVRLCDSLATADYLGYKNIRLVFNVDVGTSTRVVEYAHEFSWPHGSKVVNVRVKKGGLVGAVAESWYPSSPEDHGIIFEDDIEVSPYFFKWLHNALEAHYADPDPRVVGISLYTPRIVEHIAGRQRFRIDPSTTLNGNIYGQPLPCSWGGLWFPSAWIKFLAYMSTRLEAEDEMTVADTTVSVPGSLTMFWERSWKKYMTEMMYTNELYMIYPNFPNQLSLSTNHVEIGEHIVSEKDKRKRVADFTVPLLEDSTFELLRDDFGIEDALRFPPTLQGISMFDIFSRPIVDLECLVDKECTARYPPQVPPPSSVINKLWSSRRNHVCQNIPFNDNYLMKDGAKLTLVIDTGENCDLQILAKQLKYYSTSSKIVAILVIWNDGSCMPPPAVRIGDLYVTFLPQFESSRNNKFNPSSKITTDGVMIIELGIRVHLDDVHDAHKLWLEHQQNIIGFSAIQTDKNPHGYIGVKSNAMILHSRFLRMYSCDEGMAYVHNHVEKRGCEDLAMTLLISVDTKVLAPLLFSTSNRLIRFVAQNHQHQPERYEVCTEVLTHYFYGRSNPPVQKKEKSALAEGDEVHCFFDDSLGNWIANDDSAELCKSAWEIGL</sequence>
<dbReference type="InterPro" id="IPR015338">
    <property type="entry name" value="GT64_dom"/>
</dbReference>